<reference evidence="1" key="1">
    <citation type="submission" date="2020-05" db="EMBL/GenBank/DDBJ databases">
        <title>Mycena genomes resolve the evolution of fungal bioluminescence.</title>
        <authorList>
            <person name="Tsai I.J."/>
        </authorList>
    </citation>
    <scope>NUCLEOTIDE SEQUENCE</scope>
    <source>
        <strain evidence="1">110903Hualien_Pintung</strain>
    </source>
</reference>
<name>A0A8H6WKT0_MYCCL</name>
<evidence type="ECO:0000313" key="2">
    <source>
        <dbReference type="Proteomes" id="UP000613580"/>
    </source>
</evidence>
<proteinExistence type="predicted"/>
<dbReference type="Proteomes" id="UP000613580">
    <property type="component" value="Unassembled WGS sequence"/>
</dbReference>
<protein>
    <submittedName>
        <fullName evidence="1">Uncharacterized protein</fullName>
    </submittedName>
</protein>
<comment type="caution">
    <text evidence="1">The sequence shown here is derived from an EMBL/GenBank/DDBJ whole genome shotgun (WGS) entry which is preliminary data.</text>
</comment>
<dbReference type="SUPFAM" id="SSF52047">
    <property type="entry name" value="RNI-like"/>
    <property type="match status" value="1"/>
</dbReference>
<gene>
    <name evidence="1" type="ORF">HMN09_00348500</name>
</gene>
<sequence>MLQLCPHLSYHVRSLTLPHILSNDVYALLTQIAWPRLHTLSLYPAFDHSPTRDNINTLISKASQLRKLSLSFQSALDCDTLYPLLHVSPSSLEVLTLQVSIKARSSGSCSPKLALPPKDPSTYPRIRELIVDNSWNVLEMLVDARCPVDLTHMHTLQYCDFASEAAGIGRPLEKMFHVAEPALRELHLNISDPWMADIDPSSLSRLAHLHVQYSSGILTLLSKWPAQSNLSSILFHTVASKIALTAEELQEAAAAATPLFVFSRTLEDVVLRPGRFPQLTTVTISLNAWSSEEDAQEIRRQIQALFPRLHGKQMLAVHF</sequence>
<dbReference type="OrthoDB" id="2968433at2759"/>
<evidence type="ECO:0000313" key="1">
    <source>
        <dbReference type="EMBL" id="KAF7318393.1"/>
    </source>
</evidence>
<keyword evidence="2" id="KW-1185">Reference proteome</keyword>
<dbReference type="AlphaFoldDB" id="A0A8H6WKT0"/>
<dbReference type="InterPro" id="IPR032675">
    <property type="entry name" value="LRR_dom_sf"/>
</dbReference>
<dbReference type="Gene3D" id="3.80.10.10">
    <property type="entry name" value="Ribonuclease Inhibitor"/>
    <property type="match status" value="1"/>
</dbReference>
<organism evidence="1 2">
    <name type="scientific">Mycena chlorophos</name>
    <name type="common">Agaric fungus</name>
    <name type="synonym">Agaricus chlorophos</name>
    <dbReference type="NCBI Taxonomy" id="658473"/>
    <lineage>
        <taxon>Eukaryota</taxon>
        <taxon>Fungi</taxon>
        <taxon>Dikarya</taxon>
        <taxon>Basidiomycota</taxon>
        <taxon>Agaricomycotina</taxon>
        <taxon>Agaricomycetes</taxon>
        <taxon>Agaricomycetidae</taxon>
        <taxon>Agaricales</taxon>
        <taxon>Marasmiineae</taxon>
        <taxon>Mycenaceae</taxon>
        <taxon>Mycena</taxon>
    </lineage>
</organism>
<dbReference type="EMBL" id="JACAZE010000004">
    <property type="protein sequence ID" value="KAF7318393.1"/>
    <property type="molecule type" value="Genomic_DNA"/>
</dbReference>
<accession>A0A8H6WKT0</accession>